<dbReference type="GO" id="GO:0020037">
    <property type="term" value="F:heme binding"/>
    <property type="evidence" value="ECO:0007669"/>
    <property type="project" value="InterPro"/>
</dbReference>
<dbReference type="InterPro" id="IPR050182">
    <property type="entry name" value="Cytochrome_P450_fam2"/>
</dbReference>
<keyword evidence="6 8" id="KW-0503">Monooxygenase</keyword>
<reference evidence="10" key="1">
    <citation type="journal article" date="2017" name="FEBS Open Bio">
        <title>A novel cytochrome P450, CYP3201B1, is involved in (R)-mandelonitrile biosynthesis in a cyanogenic millipede.</title>
        <authorList>
            <person name="Yamaguchi T."/>
            <person name="Kuwahara Y."/>
            <person name="Asano Y."/>
        </authorList>
    </citation>
    <scope>NUCLEOTIDE SEQUENCE</scope>
</reference>
<dbReference type="GO" id="GO:0016712">
    <property type="term" value="F:oxidoreductase activity, acting on paired donors, with incorporation or reduction of molecular oxygen, reduced flavin or flavoprotein as one donor, and incorporation of one atom of oxygen"/>
    <property type="evidence" value="ECO:0007669"/>
    <property type="project" value="TreeGrafter"/>
</dbReference>
<dbReference type="PRINTS" id="PR00385">
    <property type="entry name" value="P450"/>
</dbReference>
<dbReference type="AlphaFoldDB" id="A0A1J1E1J9"/>
<gene>
    <name evidence="10" type="primary">cyp3200c6</name>
</gene>
<keyword evidence="4 8" id="KW-0560">Oxidoreductase</keyword>
<evidence type="ECO:0000256" key="6">
    <source>
        <dbReference type="ARBA" id="ARBA00023033"/>
    </source>
</evidence>
<name>A0A1J1E1J9_9MYRI</name>
<dbReference type="InterPro" id="IPR001128">
    <property type="entry name" value="Cyt_P450"/>
</dbReference>
<comment type="cofactor">
    <cofactor evidence="1 7">
        <name>heme</name>
        <dbReference type="ChEBI" id="CHEBI:30413"/>
    </cofactor>
</comment>
<dbReference type="GO" id="GO:0006082">
    <property type="term" value="P:organic acid metabolic process"/>
    <property type="evidence" value="ECO:0007669"/>
    <property type="project" value="TreeGrafter"/>
</dbReference>
<keyword evidence="5 7" id="KW-0408">Iron</keyword>
<evidence type="ECO:0000256" key="5">
    <source>
        <dbReference type="ARBA" id="ARBA00023004"/>
    </source>
</evidence>
<feature type="chain" id="PRO_5012068575" evidence="9">
    <location>
        <begin position="22"/>
        <end position="488"/>
    </location>
</feature>
<proteinExistence type="evidence at transcript level"/>
<dbReference type="GO" id="GO:0006805">
    <property type="term" value="P:xenobiotic metabolic process"/>
    <property type="evidence" value="ECO:0007669"/>
    <property type="project" value="TreeGrafter"/>
</dbReference>
<dbReference type="GO" id="GO:0005506">
    <property type="term" value="F:iron ion binding"/>
    <property type="evidence" value="ECO:0007669"/>
    <property type="project" value="InterPro"/>
</dbReference>
<dbReference type="FunFam" id="1.10.630.10:FF:000036">
    <property type="entry name" value="CYtochrome P450 family"/>
    <property type="match status" value="1"/>
</dbReference>
<dbReference type="GO" id="GO:0005737">
    <property type="term" value="C:cytoplasm"/>
    <property type="evidence" value="ECO:0007669"/>
    <property type="project" value="TreeGrafter"/>
</dbReference>
<evidence type="ECO:0000256" key="9">
    <source>
        <dbReference type="SAM" id="SignalP"/>
    </source>
</evidence>
<evidence type="ECO:0000256" key="3">
    <source>
        <dbReference type="ARBA" id="ARBA00022723"/>
    </source>
</evidence>
<comment type="similarity">
    <text evidence="2 8">Belongs to the cytochrome P450 family.</text>
</comment>
<feature type="binding site" description="axial binding residue" evidence="7">
    <location>
        <position position="434"/>
    </location>
    <ligand>
        <name>heme</name>
        <dbReference type="ChEBI" id="CHEBI:30413"/>
    </ligand>
    <ligandPart>
        <name>Fe</name>
        <dbReference type="ChEBI" id="CHEBI:18248"/>
    </ligandPart>
</feature>
<dbReference type="Gene3D" id="1.10.630.10">
    <property type="entry name" value="Cytochrome P450"/>
    <property type="match status" value="1"/>
</dbReference>
<organism evidence="10">
    <name type="scientific">Chamberlinius hualienensis</name>
    <dbReference type="NCBI Taxonomy" id="1551368"/>
    <lineage>
        <taxon>Eukaryota</taxon>
        <taxon>Metazoa</taxon>
        <taxon>Ecdysozoa</taxon>
        <taxon>Arthropoda</taxon>
        <taxon>Myriapoda</taxon>
        <taxon>Diplopoda</taxon>
        <taxon>Helminthomorpha</taxon>
        <taxon>Polydesmida</taxon>
        <taxon>Paradoxosomatidae</taxon>
        <taxon>Chamberlinius</taxon>
    </lineage>
</organism>
<dbReference type="SUPFAM" id="SSF48264">
    <property type="entry name" value="Cytochrome P450"/>
    <property type="match status" value="1"/>
</dbReference>
<dbReference type="PROSITE" id="PS00086">
    <property type="entry name" value="CYTOCHROME_P450"/>
    <property type="match status" value="1"/>
</dbReference>
<dbReference type="PANTHER" id="PTHR24300">
    <property type="entry name" value="CYTOCHROME P450 508A4-RELATED"/>
    <property type="match status" value="1"/>
</dbReference>
<dbReference type="Pfam" id="PF00067">
    <property type="entry name" value="p450"/>
    <property type="match status" value="1"/>
</dbReference>
<sequence>MWTFYLAILLIVLAYWYISTPKNAPPGPRGLPILGYLPFLDKNAHLTFVKLGKIYGNVFRVYFGSRLVVVLNDYDAIHEAFVKNAEIFAGRPPDINFKEKPEDNLGVISNDGVFWKQHRRFILTNLRDYGVGKLALEPMLLTELHHFIEVVKTKNGESFAVKQLLNNSLTNNINILVTGKRYEYDDPTMIKMLQLFRKAEMLFPVLTVFALFPWLSKLPGADIILKKKQIKELIATFLSIVGDTIQQVKVDYKDGQQSNYIHAYLTERLSRLQADASDNIFSDEALVHIVRDLLVAGTETTATSLHWGLFYMTLNPEVQRKVQDEIDRVIGQERDPSYNDRTQLPYTEATIMEIHRMVSLVPLSIAHRNTKEVFIQNYRIPKDTMIIPNLWAVHRDPKIWGDPENFRPERFIGMNGQVMKNDHLIPFSMGKRACAGEPLARMEMFLYFVSLLQNFTFVPPDGKMPTLEYYPGFVRRPIFQLVCAKPRK</sequence>
<evidence type="ECO:0000256" key="8">
    <source>
        <dbReference type="RuleBase" id="RU000461"/>
    </source>
</evidence>
<dbReference type="InterPro" id="IPR017972">
    <property type="entry name" value="Cyt_P450_CS"/>
</dbReference>
<dbReference type="PRINTS" id="PR00463">
    <property type="entry name" value="EP450I"/>
</dbReference>
<evidence type="ECO:0000313" key="10">
    <source>
        <dbReference type="EMBL" id="BAV93916.1"/>
    </source>
</evidence>
<evidence type="ECO:0000256" key="7">
    <source>
        <dbReference type="PIRSR" id="PIRSR602401-1"/>
    </source>
</evidence>
<evidence type="ECO:0000256" key="1">
    <source>
        <dbReference type="ARBA" id="ARBA00001971"/>
    </source>
</evidence>
<dbReference type="PANTHER" id="PTHR24300:SF403">
    <property type="entry name" value="CYTOCHROME P450 306A1"/>
    <property type="match status" value="1"/>
</dbReference>
<keyword evidence="3 7" id="KW-0479">Metal-binding</keyword>
<keyword evidence="9" id="KW-0732">Signal</keyword>
<evidence type="ECO:0000256" key="2">
    <source>
        <dbReference type="ARBA" id="ARBA00010617"/>
    </source>
</evidence>
<protein>
    <submittedName>
        <fullName evidence="10">Cytochrome P450 3200C6</fullName>
    </submittedName>
</protein>
<accession>A0A1J1E1J9</accession>
<evidence type="ECO:0000256" key="4">
    <source>
        <dbReference type="ARBA" id="ARBA00023002"/>
    </source>
</evidence>
<dbReference type="EMBL" id="LC125366">
    <property type="protein sequence ID" value="BAV93916.1"/>
    <property type="molecule type" value="mRNA"/>
</dbReference>
<dbReference type="InterPro" id="IPR036396">
    <property type="entry name" value="Cyt_P450_sf"/>
</dbReference>
<dbReference type="InterPro" id="IPR002401">
    <property type="entry name" value="Cyt_P450_E_grp-I"/>
</dbReference>
<dbReference type="GO" id="GO:0008395">
    <property type="term" value="F:steroid hydroxylase activity"/>
    <property type="evidence" value="ECO:0007669"/>
    <property type="project" value="TreeGrafter"/>
</dbReference>
<feature type="signal peptide" evidence="9">
    <location>
        <begin position="1"/>
        <end position="21"/>
    </location>
</feature>
<keyword evidence="7 8" id="KW-0349">Heme</keyword>